<comment type="caution">
    <text evidence="7">The sequence shown here is derived from an EMBL/GenBank/DDBJ whole genome shotgun (WGS) entry which is preliminary data.</text>
</comment>
<evidence type="ECO:0000256" key="3">
    <source>
        <dbReference type="ARBA" id="ARBA00012982"/>
    </source>
</evidence>
<evidence type="ECO:0000313" key="8">
    <source>
        <dbReference type="Proteomes" id="UP001295462"/>
    </source>
</evidence>
<comment type="similarity">
    <text evidence="2">Belongs to the PTPS family. QueD subfamily.</text>
</comment>
<accession>A0AAU9QJ49</accession>
<comment type="catalytic activity">
    <reaction evidence="6">
        <text>7,8-dihydroneopterin 3'-triphosphate + H2O = 6-carboxy-5,6,7,8-tetrahydropterin + triphosphate + acetaldehyde + 2 H(+)</text>
        <dbReference type="Rhea" id="RHEA:27966"/>
        <dbReference type="ChEBI" id="CHEBI:15343"/>
        <dbReference type="ChEBI" id="CHEBI:15377"/>
        <dbReference type="ChEBI" id="CHEBI:15378"/>
        <dbReference type="ChEBI" id="CHEBI:18036"/>
        <dbReference type="ChEBI" id="CHEBI:58462"/>
        <dbReference type="ChEBI" id="CHEBI:61032"/>
        <dbReference type="EC" id="4.1.2.50"/>
    </reaction>
</comment>
<sequence>MNEEFSLNLFVKDLTVIDASYLCATRGMVGESWILDVVMHGDLNEMSMVLDFSKVKKQIKQLVDEHVDHRLLVPLKNSAVHSARVKAGYSQVDLIRGEKSIHLNCPDEAFCFIETEAISIESVTEHIHKVLIGHLPSNVASIDVTLRHEQINGAYYHYTHGLKKHDGNCQRIAHGHRSPIEILTDGERDTAREHAFAQRWQDIYLASIEDLVEIGHLELSEHASLINCDTHFGFRYTTSQGDFQLAIAHSETEVLDTDTTVELLAVFIANDIAPSLAKGQSLQVIAYEGVGKGAMAFR</sequence>
<dbReference type="Pfam" id="PF01242">
    <property type="entry name" value="PTPS"/>
    <property type="match status" value="2"/>
</dbReference>
<evidence type="ECO:0000256" key="2">
    <source>
        <dbReference type="ARBA" id="ARBA00008900"/>
    </source>
</evidence>
<dbReference type="Proteomes" id="UP001295462">
    <property type="component" value="Unassembled WGS sequence"/>
</dbReference>
<dbReference type="InterPro" id="IPR007115">
    <property type="entry name" value="6-PTP_synth/QueD"/>
</dbReference>
<dbReference type="EMBL" id="CAKMUD010000072">
    <property type="protein sequence ID" value="CAH1585540.1"/>
    <property type="molecule type" value="Genomic_DNA"/>
</dbReference>
<dbReference type="AlphaFoldDB" id="A0AAU9QJ49"/>
<dbReference type="InterPro" id="IPR038418">
    <property type="entry name" value="6-PTP_synth/QueD_sf"/>
</dbReference>
<proteinExistence type="inferred from homology"/>
<evidence type="ECO:0000256" key="6">
    <source>
        <dbReference type="ARBA" id="ARBA00048807"/>
    </source>
</evidence>
<gene>
    <name evidence="7" type="ORF">THF1A12_20194</name>
</gene>
<organism evidence="7 8">
    <name type="scientific">Vibrio jasicida</name>
    <dbReference type="NCBI Taxonomy" id="766224"/>
    <lineage>
        <taxon>Bacteria</taxon>
        <taxon>Pseudomonadati</taxon>
        <taxon>Pseudomonadota</taxon>
        <taxon>Gammaproteobacteria</taxon>
        <taxon>Vibrionales</taxon>
        <taxon>Vibrionaceae</taxon>
        <taxon>Vibrio</taxon>
    </lineage>
</organism>
<dbReference type="Gene3D" id="3.30.479.10">
    <property type="entry name" value="6-pyruvoyl tetrahydropterin synthase/QueD"/>
    <property type="match status" value="2"/>
</dbReference>
<name>A0AAU9QJ49_9VIBR</name>
<dbReference type="SUPFAM" id="SSF55620">
    <property type="entry name" value="Tetrahydrobiopterin biosynthesis enzymes-like"/>
    <property type="match status" value="2"/>
</dbReference>
<evidence type="ECO:0000256" key="5">
    <source>
        <dbReference type="ARBA" id="ARBA00031449"/>
    </source>
</evidence>
<dbReference type="GO" id="GO:0070497">
    <property type="term" value="F:6-carboxytetrahydropterin synthase activity"/>
    <property type="evidence" value="ECO:0007669"/>
    <property type="project" value="UniProtKB-EC"/>
</dbReference>
<evidence type="ECO:0000256" key="4">
    <source>
        <dbReference type="ARBA" id="ARBA00018141"/>
    </source>
</evidence>
<keyword evidence="7" id="KW-0456">Lyase</keyword>
<evidence type="ECO:0000313" key="7">
    <source>
        <dbReference type="EMBL" id="CAH1585540.1"/>
    </source>
</evidence>
<dbReference type="EC" id="4.1.2.50" evidence="3"/>
<comment type="pathway">
    <text evidence="1">Purine metabolism; 7-cyano-7-deazaguanine biosynthesis.</text>
</comment>
<reference evidence="7" key="1">
    <citation type="submission" date="2022-01" db="EMBL/GenBank/DDBJ databases">
        <authorList>
            <person name="Lagorce A."/>
        </authorList>
    </citation>
    <scope>NUCLEOTIDE SEQUENCE</scope>
    <source>
        <strain evidence="7">Th15_F1_A12</strain>
    </source>
</reference>
<evidence type="ECO:0000256" key="1">
    <source>
        <dbReference type="ARBA" id="ARBA00005061"/>
    </source>
</evidence>
<protein>
    <recommendedName>
        <fullName evidence="4">6-carboxy-5,6,7,8-tetrahydropterin synthase</fullName>
        <ecNumber evidence="3">4.1.2.50</ecNumber>
    </recommendedName>
    <alternativeName>
        <fullName evidence="5">Queuosine biosynthesis protein QueD</fullName>
    </alternativeName>
</protein>